<dbReference type="InterPro" id="IPR001584">
    <property type="entry name" value="Integrase_cat-core"/>
</dbReference>
<reference evidence="2 3" key="1">
    <citation type="journal article" date="2013" name="Nature">
        <title>Anaerobic oxidation of methane coupled to nitrate reduction in a novel archaeal lineage.</title>
        <authorList>
            <person name="Haroon M.F."/>
            <person name="Hu S."/>
            <person name="Shi Y."/>
            <person name="Imelfort M."/>
            <person name="Keller J."/>
            <person name="Hugenholtz P."/>
            <person name="Yuan Z."/>
            <person name="Tyson G.W."/>
        </authorList>
    </citation>
    <scope>NUCLEOTIDE SEQUENCE [LARGE SCALE GENOMIC DNA]</scope>
    <source>
        <strain evidence="2 3">ANME-2d</strain>
    </source>
</reference>
<evidence type="ECO:0000313" key="3">
    <source>
        <dbReference type="Proteomes" id="UP000027153"/>
    </source>
</evidence>
<sequence length="88" mass="10551">MEVLSCKESWNKFLKIQGIEPLFAHPYYPQDKGKVERTIRNVAEEFVNLIRKFPQWLNGQIKEYQIWYNEERLHRGIGIQPAKLYGEV</sequence>
<organism evidence="2 3">
    <name type="scientific">Candidatus Methanoperedens nitratireducens</name>
    <dbReference type="NCBI Taxonomy" id="1392998"/>
    <lineage>
        <taxon>Archaea</taxon>
        <taxon>Methanobacteriati</taxon>
        <taxon>Methanobacteriota</taxon>
        <taxon>Stenosarchaea group</taxon>
        <taxon>Methanomicrobia</taxon>
        <taxon>Methanosarcinales</taxon>
        <taxon>ANME-2 cluster</taxon>
        <taxon>Candidatus Methanoperedentaceae</taxon>
        <taxon>Candidatus Methanoperedens</taxon>
    </lineage>
</organism>
<evidence type="ECO:0000313" key="2">
    <source>
        <dbReference type="EMBL" id="KCZ71944.1"/>
    </source>
</evidence>
<dbReference type="PROSITE" id="PS50994">
    <property type="entry name" value="INTEGRASE"/>
    <property type="match status" value="1"/>
</dbReference>
<proteinExistence type="predicted"/>
<evidence type="ECO:0000259" key="1">
    <source>
        <dbReference type="PROSITE" id="PS50994"/>
    </source>
</evidence>
<accession>A0A062V875</accession>
<dbReference type="EMBL" id="JMIY01000004">
    <property type="protein sequence ID" value="KCZ71944.1"/>
    <property type="molecule type" value="Genomic_DNA"/>
</dbReference>
<dbReference type="RefSeq" id="WP_048091019.1">
    <property type="nucleotide sequence ID" value="NZ_JMIY01000004.1"/>
</dbReference>
<keyword evidence="3" id="KW-1185">Reference proteome</keyword>
<comment type="caution">
    <text evidence="2">The sequence shown here is derived from an EMBL/GenBank/DDBJ whole genome shotgun (WGS) entry which is preliminary data.</text>
</comment>
<gene>
    <name evidence="2" type="ORF">ANME2D_02001</name>
</gene>
<dbReference type="GO" id="GO:0003676">
    <property type="term" value="F:nucleic acid binding"/>
    <property type="evidence" value="ECO:0007669"/>
    <property type="project" value="InterPro"/>
</dbReference>
<feature type="domain" description="Integrase catalytic" evidence="1">
    <location>
        <begin position="1"/>
        <end position="88"/>
    </location>
</feature>
<dbReference type="SUPFAM" id="SSF53098">
    <property type="entry name" value="Ribonuclease H-like"/>
    <property type="match status" value="1"/>
</dbReference>
<dbReference type="InterPro" id="IPR012337">
    <property type="entry name" value="RNaseH-like_sf"/>
</dbReference>
<dbReference type="Proteomes" id="UP000027153">
    <property type="component" value="Unassembled WGS sequence"/>
</dbReference>
<dbReference type="InterPro" id="IPR036397">
    <property type="entry name" value="RNaseH_sf"/>
</dbReference>
<protein>
    <submittedName>
        <fullName evidence="2">Integrase family protein</fullName>
    </submittedName>
</protein>
<dbReference type="Pfam" id="PF13683">
    <property type="entry name" value="rve_3"/>
    <property type="match status" value="1"/>
</dbReference>
<dbReference type="AlphaFoldDB" id="A0A062V875"/>
<dbReference type="Gene3D" id="3.30.420.10">
    <property type="entry name" value="Ribonuclease H-like superfamily/Ribonuclease H"/>
    <property type="match status" value="1"/>
</dbReference>
<dbReference type="GO" id="GO:0015074">
    <property type="term" value="P:DNA integration"/>
    <property type="evidence" value="ECO:0007669"/>
    <property type="project" value="InterPro"/>
</dbReference>
<name>A0A062V875_9EURY</name>